<sequence length="118" mass="13685">MKIEQEKEVTKLQTGLNLLQRCKPTLVLILTPLLLCPLLINREKEWRCAFCIGVMAMYWMTEVLPLAVTAMLPVILFPLTGVMTCTETAQQFINVRAWMVFLAIYWRCWKPMKPGNHT</sequence>
<dbReference type="PANTHER" id="PTHR10283">
    <property type="entry name" value="SOLUTE CARRIER FAMILY 13 MEMBER"/>
    <property type="match status" value="1"/>
</dbReference>
<evidence type="ECO:0000313" key="7">
    <source>
        <dbReference type="EMBL" id="KIH54431.1"/>
    </source>
</evidence>
<organism evidence="7 8">
    <name type="scientific">Ancylostoma duodenale</name>
    <dbReference type="NCBI Taxonomy" id="51022"/>
    <lineage>
        <taxon>Eukaryota</taxon>
        <taxon>Metazoa</taxon>
        <taxon>Ecdysozoa</taxon>
        <taxon>Nematoda</taxon>
        <taxon>Chromadorea</taxon>
        <taxon>Rhabditida</taxon>
        <taxon>Rhabditina</taxon>
        <taxon>Rhabditomorpha</taxon>
        <taxon>Strongyloidea</taxon>
        <taxon>Ancylostomatidae</taxon>
        <taxon>Ancylostomatinae</taxon>
        <taxon>Ancylostoma</taxon>
    </lineage>
</organism>
<feature type="transmembrane region" description="Helical" evidence="6">
    <location>
        <begin position="88"/>
        <end position="106"/>
    </location>
</feature>
<dbReference type="EMBL" id="KN739102">
    <property type="protein sequence ID" value="KIH54431.1"/>
    <property type="molecule type" value="Genomic_DNA"/>
</dbReference>
<dbReference type="GO" id="GO:0005886">
    <property type="term" value="C:plasma membrane"/>
    <property type="evidence" value="ECO:0007669"/>
    <property type="project" value="TreeGrafter"/>
</dbReference>
<evidence type="ECO:0008006" key="9">
    <source>
        <dbReference type="Google" id="ProtNLM"/>
    </source>
</evidence>
<dbReference type="Proteomes" id="UP000054047">
    <property type="component" value="Unassembled WGS sequence"/>
</dbReference>
<protein>
    <recommendedName>
        <fullName evidence="9">Sodium:sulfate symporter transmembrane region</fullName>
    </recommendedName>
</protein>
<reference evidence="7 8" key="1">
    <citation type="submission" date="2013-12" db="EMBL/GenBank/DDBJ databases">
        <title>Draft genome of the parsitic nematode Ancylostoma duodenale.</title>
        <authorList>
            <person name="Mitreva M."/>
        </authorList>
    </citation>
    <scope>NUCLEOTIDE SEQUENCE [LARGE SCALE GENOMIC DNA]</scope>
    <source>
        <strain evidence="7 8">Zhejiang</strain>
    </source>
</reference>
<evidence type="ECO:0000256" key="2">
    <source>
        <dbReference type="ARBA" id="ARBA00006772"/>
    </source>
</evidence>
<evidence type="ECO:0000256" key="1">
    <source>
        <dbReference type="ARBA" id="ARBA00004141"/>
    </source>
</evidence>
<evidence type="ECO:0000256" key="6">
    <source>
        <dbReference type="SAM" id="Phobius"/>
    </source>
</evidence>
<dbReference type="Pfam" id="PF00939">
    <property type="entry name" value="Na_sulph_symp"/>
    <property type="match status" value="1"/>
</dbReference>
<name>A0A0C2GBU8_9BILA</name>
<keyword evidence="3 6" id="KW-0812">Transmembrane</keyword>
<dbReference type="InterPro" id="IPR001898">
    <property type="entry name" value="SLC13A/DASS"/>
</dbReference>
<keyword evidence="8" id="KW-1185">Reference proteome</keyword>
<evidence type="ECO:0000256" key="5">
    <source>
        <dbReference type="ARBA" id="ARBA00023136"/>
    </source>
</evidence>
<evidence type="ECO:0000256" key="3">
    <source>
        <dbReference type="ARBA" id="ARBA00022692"/>
    </source>
</evidence>
<dbReference type="PANTHER" id="PTHR10283:SF85">
    <property type="entry name" value="SODIUM-DEPENDENT HIGH-AFFINITY DICARBOXYLATE TRANSPORTER 3"/>
    <property type="match status" value="1"/>
</dbReference>
<keyword evidence="4 6" id="KW-1133">Transmembrane helix</keyword>
<dbReference type="AlphaFoldDB" id="A0A0C2GBU8"/>
<comment type="similarity">
    <text evidence="2">Belongs to the SLC13A/DASS transporter (TC 2.A.47) family. NADC subfamily.</text>
</comment>
<keyword evidence="5 6" id="KW-0472">Membrane</keyword>
<comment type="subcellular location">
    <subcellularLocation>
        <location evidence="1">Membrane</location>
        <topology evidence="1">Multi-pass membrane protein</topology>
    </subcellularLocation>
</comment>
<dbReference type="OrthoDB" id="6493944at2759"/>
<evidence type="ECO:0000313" key="8">
    <source>
        <dbReference type="Proteomes" id="UP000054047"/>
    </source>
</evidence>
<accession>A0A0C2GBU8</accession>
<proteinExistence type="inferred from homology"/>
<dbReference type="GO" id="GO:0015141">
    <property type="term" value="F:succinate transmembrane transporter activity"/>
    <property type="evidence" value="ECO:0007669"/>
    <property type="project" value="TreeGrafter"/>
</dbReference>
<dbReference type="GO" id="GO:0015137">
    <property type="term" value="F:citrate transmembrane transporter activity"/>
    <property type="evidence" value="ECO:0007669"/>
    <property type="project" value="TreeGrafter"/>
</dbReference>
<evidence type="ECO:0000256" key="4">
    <source>
        <dbReference type="ARBA" id="ARBA00022989"/>
    </source>
</evidence>
<feature type="transmembrane region" description="Helical" evidence="6">
    <location>
        <begin position="48"/>
        <end position="76"/>
    </location>
</feature>
<gene>
    <name evidence="7" type="ORF">ANCDUO_15423</name>
</gene>